<feature type="transmembrane region" description="Helical" evidence="1">
    <location>
        <begin position="147"/>
        <end position="168"/>
    </location>
</feature>
<keyword evidence="1" id="KW-0472">Membrane</keyword>
<proteinExistence type="predicted"/>
<evidence type="ECO:0008006" key="4">
    <source>
        <dbReference type="Google" id="ProtNLM"/>
    </source>
</evidence>
<sequence length="232" mass="25013">MTAQSRIGTLLPTVGTVLVSVVLYFVLRGLGFSEIWSLTIPGVASAALTIVNSVKQKRLDTIGVLVVLELVITLGLAFTSDDPRIAAIRPAFYTLISGAYFLFTCRVGRPIMYTAATPMATDGGEPVRTRAYELAWDNPRFRRNSRLMTGVIGVIMFADSAIRIAVVYHYPAADLDRAFLLSQIAGVVMIVGVIVTMIVFVRPGSKVVDSLMEEAAVSAGTPRGTYQHSQVG</sequence>
<dbReference type="NCBIfam" id="NF041646">
    <property type="entry name" value="VC0807_fam"/>
    <property type="match status" value="1"/>
</dbReference>
<dbReference type="RefSeq" id="WP_188546252.1">
    <property type="nucleotide sequence ID" value="NZ_BMCU01000004.1"/>
</dbReference>
<feature type="transmembrane region" description="Helical" evidence="1">
    <location>
        <begin position="180"/>
        <end position="201"/>
    </location>
</feature>
<reference evidence="2" key="1">
    <citation type="journal article" date="2014" name="Int. J. Syst. Evol. Microbiol.">
        <title>Complete genome sequence of Corynebacterium casei LMG S-19264T (=DSM 44701T), isolated from a smear-ripened cheese.</title>
        <authorList>
            <consortium name="US DOE Joint Genome Institute (JGI-PGF)"/>
            <person name="Walter F."/>
            <person name="Albersmeier A."/>
            <person name="Kalinowski J."/>
            <person name="Ruckert C."/>
        </authorList>
    </citation>
    <scope>NUCLEOTIDE SEQUENCE</scope>
    <source>
        <strain evidence="2">CCM 7905</strain>
    </source>
</reference>
<dbReference type="EMBL" id="BMCU01000004">
    <property type="protein sequence ID" value="GGG18586.1"/>
    <property type="molecule type" value="Genomic_DNA"/>
</dbReference>
<dbReference type="Proteomes" id="UP000654257">
    <property type="component" value="Unassembled WGS sequence"/>
</dbReference>
<feature type="transmembrane region" description="Helical" evidence="1">
    <location>
        <begin position="33"/>
        <end position="54"/>
    </location>
</feature>
<keyword evidence="3" id="KW-1185">Reference proteome</keyword>
<reference evidence="2" key="2">
    <citation type="submission" date="2020-09" db="EMBL/GenBank/DDBJ databases">
        <authorList>
            <person name="Sun Q."/>
            <person name="Sedlacek I."/>
        </authorList>
    </citation>
    <scope>NUCLEOTIDE SEQUENCE</scope>
    <source>
        <strain evidence="2">CCM 7905</strain>
    </source>
</reference>
<dbReference type="AlphaFoldDB" id="A0A917G1V1"/>
<keyword evidence="1" id="KW-1133">Transmembrane helix</keyword>
<evidence type="ECO:0000313" key="2">
    <source>
        <dbReference type="EMBL" id="GGG18586.1"/>
    </source>
</evidence>
<name>A0A917G1V1_9NOCA</name>
<feature type="transmembrane region" description="Helical" evidence="1">
    <location>
        <begin position="85"/>
        <end position="103"/>
    </location>
</feature>
<feature type="transmembrane region" description="Helical" evidence="1">
    <location>
        <begin position="61"/>
        <end position="79"/>
    </location>
</feature>
<gene>
    <name evidence="2" type="ORF">GCM10007304_35670</name>
</gene>
<comment type="caution">
    <text evidence="2">The sequence shown here is derived from an EMBL/GenBank/DDBJ whole genome shotgun (WGS) entry which is preliminary data.</text>
</comment>
<evidence type="ECO:0000256" key="1">
    <source>
        <dbReference type="SAM" id="Phobius"/>
    </source>
</evidence>
<organism evidence="2 3">
    <name type="scientific">Rhodococcoides trifolii</name>
    <dbReference type="NCBI Taxonomy" id="908250"/>
    <lineage>
        <taxon>Bacteria</taxon>
        <taxon>Bacillati</taxon>
        <taxon>Actinomycetota</taxon>
        <taxon>Actinomycetes</taxon>
        <taxon>Mycobacteriales</taxon>
        <taxon>Nocardiaceae</taxon>
        <taxon>Rhodococcoides</taxon>
    </lineage>
</organism>
<keyword evidence="1" id="KW-0812">Transmembrane</keyword>
<feature type="transmembrane region" description="Helical" evidence="1">
    <location>
        <begin position="7"/>
        <end position="27"/>
    </location>
</feature>
<evidence type="ECO:0000313" key="3">
    <source>
        <dbReference type="Proteomes" id="UP000654257"/>
    </source>
</evidence>
<accession>A0A917G1V1</accession>
<protein>
    <recommendedName>
        <fullName evidence="4">DUF3159 domain-containing protein</fullName>
    </recommendedName>
</protein>